<protein>
    <submittedName>
        <fullName evidence="2">Uncharacterized protein</fullName>
    </submittedName>
</protein>
<keyword evidence="1" id="KW-0812">Transmembrane</keyword>
<reference evidence="3" key="2">
    <citation type="journal article" date="2021" name="Sci. Data">
        <title>Chromosome-scale genome sequencing, assembly and annotation of six genomes from subfamily Leishmaniinae.</title>
        <authorList>
            <person name="Almutairi H."/>
            <person name="Urbaniak M.D."/>
            <person name="Bates M.D."/>
            <person name="Jariyapan N."/>
            <person name="Kwakye-Nuako G."/>
            <person name="Thomaz Soccol V."/>
            <person name="Al-Salem W.S."/>
            <person name="Dillon R.J."/>
            <person name="Bates P.A."/>
            <person name="Gatherer D."/>
        </authorList>
    </citation>
    <scope>NUCLEOTIDE SEQUENCE [LARGE SCALE GENOMIC DNA]</scope>
</reference>
<dbReference type="KEGG" id="loi:92363956"/>
<dbReference type="Proteomes" id="UP000674143">
    <property type="component" value="Unassembled WGS sequence"/>
</dbReference>
<comment type="caution">
    <text evidence="2">The sequence shown here is derived from an EMBL/GenBank/DDBJ whole genome shotgun (WGS) entry which is preliminary data.</text>
</comment>
<accession>A0A836GU39</accession>
<organism evidence="2 3">
    <name type="scientific">Leishmania orientalis</name>
    <dbReference type="NCBI Taxonomy" id="2249476"/>
    <lineage>
        <taxon>Eukaryota</taxon>
        <taxon>Discoba</taxon>
        <taxon>Euglenozoa</taxon>
        <taxon>Kinetoplastea</taxon>
        <taxon>Metakinetoplastina</taxon>
        <taxon>Trypanosomatida</taxon>
        <taxon>Trypanosomatidae</taxon>
        <taxon>Leishmaniinae</taxon>
        <taxon>Leishmania</taxon>
    </lineage>
</organism>
<keyword evidence="3" id="KW-1185">Reference proteome</keyword>
<dbReference type="AlphaFoldDB" id="A0A836GU39"/>
<dbReference type="PANTHER" id="PTHR34496">
    <property type="entry name" value="GLCNAC TRANSFERASE-RELATED"/>
    <property type="match status" value="1"/>
</dbReference>
<keyword evidence="1" id="KW-0472">Membrane</keyword>
<evidence type="ECO:0000313" key="2">
    <source>
        <dbReference type="EMBL" id="KAG5488172.1"/>
    </source>
</evidence>
<gene>
    <name evidence="2" type="ORF">LSCM4_08150</name>
</gene>
<evidence type="ECO:0000256" key="1">
    <source>
        <dbReference type="SAM" id="Phobius"/>
    </source>
</evidence>
<dbReference type="PANTHER" id="PTHR34496:SF7">
    <property type="entry name" value="GLYCOSYLTRANSFERASE (GLCNAC)"/>
    <property type="match status" value="1"/>
</dbReference>
<dbReference type="EMBL" id="JAFHLR010000002">
    <property type="protein sequence ID" value="KAG5488172.1"/>
    <property type="molecule type" value="Genomic_DNA"/>
</dbReference>
<dbReference type="InterPro" id="IPR021067">
    <property type="entry name" value="Glycosyltransferase"/>
</dbReference>
<name>A0A836GU39_9TRYP</name>
<feature type="transmembrane region" description="Helical" evidence="1">
    <location>
        <begin position="21"/>
        <end position="40"/>
    </location>
</feature>
<reference evidence="3" key="1">
    <citation type="journal article" date="2021" name="Microbiol. Resour. Announc.">
        <title>LGAAP: Leishmaniinae Genome Assembly and Annotation Pipeline.</title>
        <authorList>
            <person name="Almutairi H."/>
            <person name="Urbaniak M.D."/>
            <person name="Bates M.D."/>
            <person name="Jariyapan N."/>
            <person name="Kwakye-Nuako G."/>
            <person name="Thomaz-Soccol V."/>
            <person name="Al-Salem W.S."/>
            <person name="Dillon R.J."/>
            <person name="Bates P.A."/>
            <person name="Gatherer D."/>
        </authorList>
    </citation>
    <scope>NUCLEOTIDE SEQUENCE [LARGE SCALE GENOMIC DNA]</scope>
</reference>
<evidence type="ECO:0000313" key="3">
    <source>
        <dbReference type="Proteomes" id="UP000674143"/>
    </source>
</evidence>
<dbReference type="RefSeq" id="XP_067066220.1">
    <property type="nucleotide sequence ID" value="XM_067210022.1"/>
</dbReference>
<sequence length="1125" mass="121851">MQPRALWSRRSRAARFASRTLFLSAVCIGALVLLSGVFIWRATDSWAEGARVGGKWTPPFLTPGNPAGLLVPGAGTDALDSGAQPLTGHLEAAPYTESLEELLRLLCIYAEHRGVRVNHTYSAPLEAAAALAGISDGGNSSHRGAEVGGAVLQLPGVKLLHDFYGDGGQAVGHLSADWVLDDPETIMAEQETYVERYLVPTQTEVELTPLRVISSYYDTKGSRSLDRMAAETEKAMNDDGYATYIHRSPTFYDVSHAARRGYGQEGSIFVAVPFTLTDITSEMVDTIRRRALTASTSPKSTHPGSNATLRVGDDFVGDDGFKELRLTAVRCAMTVESLFRQAHRGVAVTIGSMDVVVVSGVSTAAELNFSTPADVIFPLRAADRGAATLSRRRRYSRITCEPPDFTSGWDDADYGFRWKDNLRRRRVVVPLTALDGAAGKGPTLLQDEDVAAAMAQRFALPYVGRFATLQLYRGESYVFFLRTGSLALPNWDLTLRLLYLRTPARDRAVLSSRPTPGAVWRALAASVATMWSKEPFLRLSLATASGQRSGRNNVATAPSPDERGERLLAALPGEVSSWLSAAQADTALVLWLVTPSWLWPTMVETLADWRQIEAAPDSPPPAVAPSALHLLFANAAFSGVTRDGLSTLREVDLKTVQVDPVRSSDGAAATKASALRKRMVHVRGGKSPATSSTPQVVLSASLTESYVYELLLLTEKRPPMPSEPIALMAQAASTKATAHPRTSGAATRRLCGEEKSEAPLYSDVDRALLKRSFEYCWLTEHRNTLREQVHRLLHSTQATTVLRTAPVTKTPGAGAAAAAKCRPKKGFAAAEGVLRSSTCLADMRYLELMEAPPLTGGGEGTWDSENRGSEEEHPLLQEQAWLTPAASVGVVKGVATSARDSEAACGAADQPTSYVLQSAVSADLLFAPTEVFFDFAPEHRLRTRARSLAEQLAERQRRHPAVKGLTAHAHIPEAVELDPSLPFMDRDLEDVYMTQALWTRGWNIFGLTEPVAVAIGESELFSSASPAAPAASVAGDGRQCTTEQAADAMPPELDKARAFTHDRFWALLMAHREAGTPLGATEPKNGTSTPQVAPQSLYPLRRTMKEWEFFSRVQLSALRDTLRSP</sequence>
<proteinExistence type="predicted"/>
<dbReference type="GeneID" id="92363956"/>
<keyword evidence="1" id="KW-1133">Transmembrane helix</keyword>